<keyword evidence="11" id="KW-1185">Reference proteome</keyword>
<dbReference type="InterPro" id="IPR001610">
    <property type="entry name" value="PAC"/>
</dbReference>
<dbReference type="GO" id="GO:0030295">
    <property type="term" value="F:protein kinase activator activity"/>
    <property type="evidence" value="ECO:0007669"/>
    <property type="project" value="TreeGrafter"/>
</dbReference>
<evidence type="ECO:0000256" key="6">
    <source>
        <dbReference type="ARBA" id="ARBA00023136"/>
    </source>
</evidence>
<dbReference type="EMBL" id="BLXX01000004">
    <property type="protein sequence ID" value="GFO59372.1"/>
    <property type="molecule type" value="Genomic_DNA"/>
</dbReference>
<dbReference type="Gene3D" id="3.30.450.20">
    <property type="entry name" value="PAS domain"/>
    <property type="match status" value="3"/>
</dbReference>
<dbReference type="GO" id="GO:0016020">
    <property type="term" value="C:membrane"/>
    <property type="evidence" value="ECO:0007669"/>
    <property type="project" value="UniProtKB-SubCell"/>
</dbReference>
<keyword evidence="6" id="KW-0472">Membrane</keyword>
<dbReference type="AlphaFoldDB" id="A0A6V8MHE0"/>
<dbReference type="InterPro" id="IPR005467">
    <property type="entry name" value="His_kinase_dom"/>
</dbReference>
<feature type="domain" description="PAC" evidence="9">
    <location>
        <begin position="222"/>
        <end position="278"/>
    </location>
</feature>
<protein>
    <recommendedName>
        <fullName evidence="2">histidine kinase</fullName>
        <ecNumber evidence="2">2.7.13.3</ecNumber>
    </recommendedName>
</protein>
<sequence>MIPNPHPLDHQTARHGTQWKALQREQQFRALIEQTSDWIWEVDRELRYVYASPKVYDLLGYTPEEVLGRTPFDFMPLEEALRMREKINHLLQHPQPFQGVENLNLHKDGTLRTLETSGVPILDPRGRLIGLRGIDRDITERRKVQEALKAALARSSREQARSEAIIAALGEGLVIVDREFRILYQNQILVELTGNTQGEHCYLAMGQCPTVCDNCPVAQTFLDGEIHTVEKAEVREGRTVYRELTASPLRDESGRIIAGIELVRDITERKLAEQALKASERQMREVQRIAQLGSWQFDYETGTLVWSDEIYRILGLDAQQIPASHQVFLQAVHPEDREMVAERYRNSLEFPCDGYETEHRIVRTSDGAVRYLHQKCEHLRNHIGKVIRSYGMVHDITPHKEAERRIKALNTDLSSRALELERANKELEAFSYTVSHDLRGPLTNINSYCQAIAELAAEKLDDQCRSFLANVLQEIRGMDGLITSLLNLSRFAHVKLHTTRFDLSDIVGAIAAELQIHYPDRQASFEIEEGVMVSGDEKLLRVALKNLVGNAWKFSARREHPVIRFGMKRVQGRRVYYVSDNGIGFEMQQSDKIFAVFKRLHPSEEFEGFGVGLTTAQTIIERHHGRIWAEGEPGRGATFYFTLHERTAPAGNR</sequence>
<dbReference type="InterPro" id="IPR050351">
    <property type="entry name" value="BphY/WalK/GraS-like"/>
</dbReference>
<proteinExistence type="predicted"/>
<evidence type="ECO:0000256" key="4">
    <source>
        <dbReference type="ARBA" id="ARBA00022679"/>
    </source>
</evidence>
<dbReference type="Pfam" id="PF02518">
    <property type="entry name" value="HATPase_c"/>
    <property type="match status" value="1"/>
</dbReference>
<dbReference type="Gene3D" id="1.10.287.130">
    <property type="match status" value="1"/>
</dbReference>
<dbReference type="InterPro" id="IPR000014">
    <property type="entry name" value="PAS"/>
</dbReference>
<dbReference type="GO" id="GO:0000155">
    <property type="term" value="F:phosphorelay sensor kinase activity"/>
    <property type="evidence" value="ECO:0007669"/>
    <property type="project" value="InterPro"/>
</dbReference>
<dbReference type="SUPFAM" id="SSF47384">
    <property type="entry name" value="Homodimeric domain of signal transducing histidine kinase"/>
    <property type="match status" value="1"/>
</dbReference>
<dbReference type="NCBIfam" id="TIGR00229">
    <property type="entry name" value="sensory_box"/>
    <property type="match status" value="3"/>
</dbReference>
<dbReference type="InterPro" id="IPR013655">
    <property type="entry name" value="PAS_fold_3"/>
</dbReference>
<dbReference type="InterPro" id="IPR003594">
    <property type="entry name" value="HATPase_dom"/>
</dbReference>
<evidence type="ECO:0000256" key="1">
    <source>
        <dbReference type="ARBA" id="ARBA00000085"/>
    </source>
</evidence>
<dbReference type="GO" id="GO:0000156">
    <property type="term" value="F:phosphorelay response regulator activity"/>
    <property type="evidence" value="ECO:0007669"/>
    <property type="project" value="TreeGrafter"/>
</dbReference>
<feature type="domain" description="PAS" evidence="8">
    <location>
        <begin position="279"/>
        <end position="351"/>
    </location>
</feature>
<dbReference type="SMART" id="SM00388">
    <property type="entry name" value="HisKA"/>
    <property type="match status" value="1"/>
</dbReference>
<feature type="domain" description="PAC" evidence="9">
    <location>
        <begin position="98"/>
        <end position="150"/>
    </location>
</feature>
<evidence type="ECO:0000259" key="8">
    <source>
        <dbReference type="PROSITE" id="PS50112"/>
    </source>
</evidence>
<dbReference type="InterPro" id="IPR004358">
    <property type="entry name" value="Sig_transdc_His_kin-like_C"/>
</dbReference>
<dbReference type="Proteomes" id="UP000556026">
    <property type="component" value="Unassembled WGS sequence"/>
</dbReference>
<dbReference type="FunFam" id="3.30.565.10:FF:000006">
    <property type="entry name" value="Sensor histidine kinase WalK"/>
    <property type="match status" value="1"/>
</dbReference>
<dbReference type="SUPFAM" id="SSF55874">
    <property type="entry name" value="ATPase domain of HSP90 chaperone/DNA topoisomerase II/histidine kinase"/>
    <property type="match status" value="1"/>
</dbReference>
<evidence type="ECO:0000313" key="11">
    <source>
        <dbReference type="Proteomes" id="UP000556026"/>
    </source>
</evidence>
<dbReference type="Pfam" id="PF08447">
    <property type="entry name" value="PAS_3"/>
    <property type="match status" value="1"/>
</dbReference>
<dbReference type="SMART" id="SM00091">
    <property type="entry name" value="PAS"/>
    <property type="match status" value="3"/>
</dbReference>
<evidence type="ECO:0000256" key="5">
    <source>
        <dbReference type="ARBA" id="ARBA00022777"/>
    </source>
</evidence>
<dbReference type="SMART" id="SM00387">
    <property type="entry name" value="HATPase_c"/>
    <property type="match status" value="1"/>
</dbReference>
<feature type="domain" description="PAC" evidence="9">
    <location>
        <begin position="355"/>
        <end position="408"/>
    </location>
</feature>
<evidence type="ECO:0000256" key="3">
    <source>
        <dbReference type="ARBA" id="ARBA00022553"/>
    </source>
</evidence>
<dbReference type="InterPro" id="IPR036890">
    <property type="entry name" value="HATPase_C_sf"/>
</dbReference>
<dbReference type="InterPro" id="IPR035965">
    <property type="entry name" value="PAS-like_dom_sf"/>
</dbReference>
<evidence type="ECO:0000259" key="7">
    <source>
        <dbReference type="PROSITE" id="PS50109"/>
    </source>
</evidence>
<evidence type="ECO:0000259" key="9">
    <source>
        <dbReference type="PROSITE" id="PS50113"/>
    </source>
</evidence>
<dbReference type="PROSITE" id="PS50112">
    <property type="entry name" value="PAS"/>
    <property type="match status" value="2"/>
</dbReference>
<dbReference type="PROSITE" id="PS50113">
    <property type="entry name" value="PAC"/>
    <property type="match status" value="3"/>
</dbReference>
<gene>
    <name evidence="10" type="ORF">GMST_16970</name>
</gene>
<dbReference type="CDD" id="cd00082">
    <property type="entry name" value="HisKA"/>
    <property type="match status" value="1"/>
</dbReference>
<dbReference type="Gene3D" id="2.10.70.100">
    <property type="match status" value="1"/>
</dbReference>
<dbReference type="CDD" id="cd00130">
    <property type="entry name" value="PAS"/>
    <property type="match status" value="2"/>
</dbReference>
<dbReference type="SUPFAM" id="SSF55785">
    <property type="entry name" value="PYP-like sensor domain (PAS domain)"/>
    <property type="match status" value="3"/>
</dbReference>
<comment type="caution">
    <text evidence="10">The sequence shown here is derived from an EMBL/GenBank/DDBJ whole genome shotgun (WGS) entry which is preliminary data.</text>
</comment>
<dbReference type="GO" id="GO:0007234">
    <property type="term" value="P:osmosensory signaling via phosphorelay pathway"/>
    <property type="evidence" value="ECO:0007669"/>
    <property type="project" value="TreeGrafter"/>
</dbReference>
<dbReference type="InterPro" id="IPR036097">
    <property type="entry name" value="HisK_dim/P_sf"/>
</dbReference>
<reference evidence="11" key="1">
    <citation type="submission" date="2020-06" db="EMBL/GenBank/DDBJ databases">
        <title>Draft genomic sequence of Geomonas sp. Red330.</title>
        <authorList>
            <person name="Itoh H."/>
            <person name="Zhenxing X."/>
            <person name="Ushijima N."/>
            <person name="Masuda Y."/>
            <person name="Shiratori Y."/>
            <person name="Senoo K."/>
        </authorList>
    </citation>
    <scope>NUCLEOTIDE SEQUENCE [LARGE SCALE GENOMIC DNA]</scope>
    <source>
        <strain evidence="11">Red330</strain>
    </source>
</reference>
<dbReference type="InterPro" id="IPR013656">
    <property type="entry name" value="PAS_4"/>
</dbReference>
<dbReference type="InterPro" id="IPR000700">
    <property type="entry name" value="PAS-assoc_C"/>
</dbReference>
<dbReference type="SMART" id="SM00086">
    <property type="entry name" value="PAC"/>
    <property type="match status" value="2"/>
</dbReference>
<dbReference type="Pfam" id="PF00512">
    <property type="entry name" value="HisKA"/>
    <property type="match status" value="1"/>
</dbReference>
<comment type="catalytic activity">
    <reaction evidence="1">
        <text>ATP + protein L-histidine = ADP + protein N-phospho-L-histidine.</text>
        <dbReference type="EC" id="2.7.13.3"/>
    </reaction>
</comment>
<dbReference type="Pfam" id="PF08448">
    <property type="entry name" value="PAS_4"/>
    <property type="match status" value="2"/>
</dbReference>
<dbReference type="RefSeq" id="WP_183354211.1">
    <property type="nucleotide sequence ID" value="NZ_BLXX01000004.1"/>
</dbReference>
<dbReference type="EC" id="2.7.13.3" evidence="2"/>
<feature type="domain" description="Histidine kinase" evidence="7">
    <location>
        <begin position="433"/>
        <end position="647"/>
    </location>
</feature>
<keyword evidence="5 10" id="KW-0418">Kinase</keyword>
<dbReference type="Gene3D" id="3.30.565.10">
    <property type="entry name" value="Histidine kinase-like ATPase, C-terminal domain"/>
    <property type="match status" value="1"/>
</dbReference>
<dbReference type="InterPro" id="IPR003661">
    <property type="entry name" value="HisK_dim/P_dom"/>
</dbReference>
<accession>A0A6V8MHE0</accession>
<name>A0A6V8MHE0_9BACT</name>
<evidence type="ECO:0000256" key="2">
    <source>
        <dbReference type="ARBA" id="ARBA00012438"/>
    </source>
</evidence>
<feature type="domain" description="PAS" evidence="8">
    <location>
        <begin position="24"/>
        <end position="94"/>
    </location>
</feature>
<dbReference type="PANTHER" id="PTHR42878:SF15">
    <property type="entry name" value="BACTERIOPHYTOCHROME"/>
    <property type="match status" value="1"/>
</dbReference>
<evidence type="ECO:0000313" key="10">
    <source>
        <dbReference type="EMBL" id="GFO59372.1"/>
    </source>
</evidence>
<dbReference type="PRINTS" id="PR00344">
    <property type="entry name" value="BCTRLSENSOR"/>
</dbReference>
<dbReference type="PROSITE" id="PS50109">
    <property type="entry name" value="HIS_KIN"/>
    <property type="match status" value="1"/>
</dbReference>
<keyword evidence="3" id="KW-0597">Phosphoprotein</keyword>
<organism evidence="10 11">
    <name type="scientific">Geomonas silvestris</name>
    <dbReference type="NCBI Taxonomy" id="2740184"/>
    <lineage>
        <taxon>Bacteria</taxon>
        <taxon>Pseudomonadati</taxon>
        <taxon>Thermodesulfobacteriota</taxon>
        <taxon>Desulfuromonadia</taxon>
        <taxon>Geobacterales</taxon>
        <taxon>Geobacteraceae</taxon>
        <taxon>Geomonas</taxon>
    </lineage>
</organism>
<dbReference type="PANTHER" id="PTHR42878">
    <property type="entry name" value="TWO-COMPONENT HISTIDINE KINASE"/>
    <property type="match status" value="1"/>
</dbReference>
<keyword evidence="4" id="KW-0808">Transferase</keyword>